<dbReference type="Pfam" id="PF06114">
    <property type="entry name" value="Peptidase_M78"/>
    <property type="match status" value="1"/>
</dbReference>
<accession>A0A6N3I2M1</accession>
<sequence length="235" mass="27573">MTSEKEELYRNVQRMKRFLGFAPYQYGINIIDNWAYGIKLDRMPFRTKGLRGMSYPGEKPKPDVILLNSSRSETEQNYDCGHELVHLTVHRKLEKQVFNCFDAGVAPKQDPFLEWQANEGSAEFFVPHRFFIPHLKECIGNMPKRGDIEEFKRYAADLCCVPSAVIKYRIESLKYEILQYYAGSDINDLHILSKRQQERMGIYIKSLNEINRNEKFDIYSYIEMKNRSGGNQNGF</sequence>
<evidence type="ECO:0000313" key="2">
    <source>
        <dbReference type="EMBL" id="VYU82650.1"/>
    </source>
</evidence>
<feature type="domain" description="IrrE N-terminal-like" evidence="1">
    <location>
        <begin position="36"/>
        <end position="135"/>
    </location>
</feature>
<evidence type="ECO:0000259" key="1">
    <source>
        <dbReference type="Pfam" id="PF06114"/>
    </source>
</evidence>
<protein>
    <recommendedName>
        <fullName evidence="1">IrrE N-terminal-like domain-containing protein</fullName>
    </recommendedName>
</protein>
<gene>
    <name evidence="2" type="ORF">CHLFYP18_03516</name>
</gene>
<name>A0A6N3I2M1_9FIRM</name>
<dbReference type="AlphaFoldDB" id="A0A6N3I2M1"/>
<organism evidence="2">
    <name type="scientific">Hungatella hathewayi</name>
    <dbReference type="NCBI Taxonomy" id="154046"/>
    <lineage>
        <taxon>Bacteria</taxon>
        <taxon>Bacillati</taxon>
        <taxon>Bacillota</taxon>
        <taxon>Clostridia</taxon>
        <taxon>Lachnospirales</taxon>
        <taxon>Lachnospiraceae</taxon>
        <taxon>Hungatella</taxon>
    </lineage>
</organism>
<dbReference type="EMBL" id="CACRUH010000080">
    <property type="protein sequence ID" value="VYU82650.1"/>
    <property type="molecule type" value="Genomic_DNA"/>
</dbReference>
<proteinExistence type="predicted"/>
<reference evidence="2" key="1">
    <citation type="submission" date="2019-11" db="EMBL/GenBank/DDBJ databases">
        <authorList>
            <person name="Feng L."/>
        </authorList>
    </citation>
    <scope>NUCLEOTIDE SEQUENCE</scope>
    <source>
        <strain evidence="2">ChathewayiLFYP18</strain>
    </source>
</reference>
<dbReference type="InterPro" id="IPR010359">
    <property type="entry name" value="IrrE_HExxH"/>
</dbReference>
<dbReference type="Gene3D" id="1.10.10.2910">
    <property type="match status" value="1"/>
</dbReference>